<dbReference type="EMBL" id="GBHO01010414">
    <property type="protein sequence ID" value="JAG33190.1"/>
    <property type="molecule type" value="Transcribed_RNA"/>
</dbReference>
<keyword evidence="4" id="KW-0406">Ion transport</keyword>
<dbReference type="InterPro" id="IPR008218">
    <property type="entry name" value="ATPase_V1-cplx_f_g_su"/>
</dbReference>
<dbReference type="Gene3D" id="3.40.50.10580">
    <property type="entry name" value="ATPase, V1 complex, subunit F"/>
    <property type="match status" value="1"/>
</dbReference>
<evidence type="ECO:0000256" key="1">
    <source>
        <dbReference type="ARBA" id="ARBA00010148"/>
    </source>
</evidence>
<evidence type="ECO:0000256" key="4">
    <source>
        <dbReference type="ARBA" id="ARBA00023065"/>
    </source>
</evidence>
<reference evidence="7" key="2">
    <citation type="submission" date="2014-07" db="EMBL/GenBank/DDBJ databases">
        <authorList>
            <person name="Hull J."/>
        </authorList>
    </citation>
    <scope>NUCLEOTIDE SEQUENCE</scope>
</reference>
<gene>
    <name evidence="7" type="primary">vatF_0</name>
    <name evidence="7" type="ORF">CM83_3228</name>
</gene>
<evidence type="ECO:0000256" key="5">
    <source>
        <dbReference type="ARBA" id="ARBA00045737"/>
    </source>
</evidence>
<dbReference type="GO" id="GO:0046961">
    <property type="term" value="F:proton-transporting ATPase activity, rotational mechanism"/>
    <property type="evidence" value="ECO:0007669"/>
    <property type="project" value="InterPro"/>
</dbReference>
<proteinExistence type="inferred from homology"/>
<evidence type="ECO:0000256" key="6">
    <source>
        <dbReference type="ARBA" id="ARBA00046957"/>
    </source>
</evidence>
<dbReference type="SUPFAM" id="SSF159468">
    <property type="entry name" value="AtpF-like"/>
    <property type="match status" value="1"/>
</dbReference>
<organism evidence="7">
    <name type="scientific">Lygus hesperus</name>
    <name type="common">Western plant bug</name>
    <dbReference type="NCBI Taxonomy" id="30085"/>
    <lineage>
        <taxon>Eukaryota</taxon>
        <taxon>Metazoa</taxon>
        <taxon>Ecdysozoa</taxon>
        <taxon>Arthropoda</taxon>
        <taxon>Hexapoda</taxon>
        <taxon>Insecta</taxon>
        <taxon>Pterygota</taxon>
        <taxon>Neoptera</taxon>
        <taxon>Paraneoptera</taxon>
        <taxon>Hemiptera</taxon>
        <taxon>Heteroptera</taxon>
        <taxon>Panheteroptera</taxon>
        <taxon>Cimicomorpha</taxon>
        <taxon>Miridae</taxon>
        <taxon>Mirini</taxon>
        <taxon>Lygus</taxon>
    </lineage>
</organism>
<dbReference type="PANTHER" id="PTHR13861:SF2">
    <property type="entry name" value="V-TYPE PROTON ATPASE SUBUNIT F"/>
    <property type="match status" value="1"/>
</dbReference>
<protein>
    <submittedName>
        <fullName evidence="7">V-type proton ATPase subunit F</fullName>
    </submittedName>
</protein>
<name>A0A0A9YUE7_LYGHE</name>
<evidence type="ECO:0000256" key="2">
    <source>
        <dbReference type="ARBA" id="ARBA00022448"/>
    </source>
</evidence>
<feature type="non-terminal residue" evidence="7">
    <location>
        <position position="1"/>
    </location>
</feature>
<keyword evidence="2" id="KW-0813">Transport</keyword>
<evidence type="ECO:0000256" key="3">
    <source>
        <dbReference type="ARBA" id="ARBA00022781"/>
    </source>
</evidence>
<dbReference type="AlphaFoldDB" id="A0A0A9YUE7"/>
<comment type="function">
    <text evidence="5">Subunit of the V1 complex of vacuolar(H+)-ATPase (V-ATPase), a multisubunit enzyme composed of a peripheral complex (V1) that hydrolyzes ATP and a membrane integral complex (V0) that translocates protons. V-ATPase is responsible for acidifying and maintaining the pH of intracellular compartments and in some cell types, is targeted to the plasma membrane, where it is responsible for acidifying the extracellular environment.</text>
</comment>
<evidence type="ECO:0000313" key="7">
    <source>
        <dbReference type="EMBL" id="JAG33190.1"/>
    </source>
</evidence>
<dbReference type="NCBIfam" id="TIGR01101">
    <property type="entry name" value="V_ATP_synt_F"/>
    <property type="match status" value="1"/>
</dbReference>
<dbReference type="PIRSF" id="PIRSF015945">
    <property type="entry name" value="ATPase_V1_F_euk"/>
    <property type="match status" value="1"/>
</dbReference>
<dbReference type="InterPro" id="IPR036906">
    <property type="entry name" value="ATPase_V1_fsu_sf"/>
</dbReference>
<dbReference type="InterPro" id="IPR005772">
    <property type="entry name" value="ATPase_V1-cplx_fsu_euk"/>
</dbReference>
<dbReference type="Pfam" id="PF01990">
    <property type="entry name" value="ATP-synt_F"/>
    <property type="match status" value="1"/>
</dbReference>
<accession>A0A0A9YUE7</accession>
<reference evidence="7" key="1">
    <citation type="journal article" date="2014" name="PLoS ONE">
        <title>Transcriptome-Based Identification of ABC Transporters in the Western Tarnished Plant Bug Lygus hesperus.</title>
        <authorList>
            <person name="Hull J.J."/>
            <person name="Chaney K."/>
            <person name="Geib S.M."/>
            <person name="Fabrick J.A."/>
            <person name="Brent C.S."/>
            <person name="Walsh D."/>
            <person name="Lavine L.C."/>
        </authorList>
    </citation>
    <scope>NUCLEOTIDE SEQUENCE</scope>
</reference>
<keyword evidence="3" id="KW-0375">Hydrogen ion transport</keyword>
<dbReference type="PANTHER" id="PTHR13861">
    <property type="entry name" value="VACUOLAR ATP SYNTHASE SUBUNIT F"/>
    <property type="match status" value="1"/>
</dbReference>
<sequence>LKVKKLRTIRSAMNKADQKVGYFGILADEDSITGFLLAGIGHRHKKFGPNFMAVDPETTPKDKVAKFFKGLLTRGDITMILITQSVAEMIRSLIVAHTDIVPAIVEIPSKDEPYDEKKDPIMKRVNALLGSQGADD</sequence>
<dbReference type="GO" id="GO:0033180">
    <property type="term" value="C:proton-transporting V-type ATPase, V1 domain"/>
    <property type="evidence" value="ECO:0007669"/>
    <property type="project" value="InterPro"/>
</dbReference>
<comment type="subunit">
    <text evidence="6">V-ATPase is a heteromultimeric enzyme made up of two complexes: the ATP-hydrolytic V1 complex and the proton translocation V0 complex. The V1 complex consists of three catalytic AB heterodimers that form a heterohexamer, three peripheral stalks each consisting of EG heterodimers, one central rotor including subunits D and F, and the regulatory subunits C and H. The proton translocation complex V0 consists of the proton transport subunit a, a ring of proteolipid subunits c9c'', rotary subunit d, subunits e and f, and the accessory subunits VhaAC45 and ATP6AP2.</text>
</comment>
<comment type="similarity">
    <text evidence="1">Belongs to the V-ATPase F subunit family.</text>
</comment>